<keyword evidence="5" id="KW-0418">Kinase</keyword>
<dbReference type="Pfam" id="PF02816">
    <property type="entry name" value="Alpha_kinase"/>
    <property type="match status" value="1"/>
</dbReference>
<dbReference type="AlphaFoldDB" id="A0A6B2L0Y9"/>
<dbReference type="SUPFAM" id="SSF56112">
    <property type="entry name" value="Protein kinase-like (PK-like)"/>
    <property type="match status" value="1"/>
</dbReference>
<keyword evidence="2" id="KW-0723">Serine/threonine-protein kinase</keyword>
<evidence type="ECO:0000256" key="5">
    <source>
        <dbReference type="ARBA" id="ARBA00022777"/>
    </source>
</evidence>
<evidence type="ECO:0000256" key="3">
    <source>
        <dbReference type="ARBA" id="ARBA00022679"/>
    </source>
</evidence>
<evidence type="ECO:0000256" key="4">
    <source>
        <dbReference type="ARBA" id="ARBA00022741"/>
    </source>
</evidence>
<evidence type="ECO:0000256" key="2">
    <source>
        <dbReference type="ARBA" id="ARBA00022527"/>
    </source>
</evidence>
<keyword evidence="3" id="KW-0808">Transferase</keyword>
<dbReference type="InterPro" id="IPR004166">
    <property type="entry name" value="a-kinase_dom"/>
</dbReference>
<dbReference type="InterPro" id="IPR051852">
    <property type="entry name" value="Alpha-type_PK"/>
</dbReference>
<keyword evidence="6" id="KW-0067">ATP-binding</keyword>
<evidence type="ECO:0000256" key="6">
    <source>
        <dbReference type="ARBA" id="ARBA00022840"/>
    </source>
</evidence>
<feature type="domain" description="Alpha-type protein kinase" evidence="7">
    <location>
        <begin position="59"/>
        <end position="268"/>
    </location>
</feature>
<protein>
    <recommendedName>
        <fullName evidence="7">Alpha-type protein kinase domain-containing protein</fullName>
    </recommendedName>
</protein>
<dbReference type="Gene3D" id="3.30.200.20">
    <property type="entry name" value="Phosphorylase Kinase, domain 1"/>
    <property type="match status" value="2"/>
</dbReference>
<dbReference type="InterPro" id="IPR011009">
    <property type="entry name" value="Kinase-like_dom_sf"/>
</dbReference>
<dbReference type="Gene3D" id="1.25.40.10">
    <property type="entry name" value="Tetratricopeptide repeat domain"/>
    <property type="match status" value="1"/>
</dbReference>
<evidence type="ECO:0000313" key="8">
    <source>
        <dbReference type="EMBL" id="NDV30571.1"/>
    </source>
</evidence>
<sequence>MASLVDIFDDKKSKPIKLNNLQIDLQAKNEEKKNNIKILKVSPCGSSEPILEEQAMKISYDGASEQWSEEPITIMIDKEPFAKGAMRAAYRMTMVGEDGSLSNWVAKSYINAPEDPEKVYRNDVIVQMISRYYGQLYDAEDTPKKVDMIPAHMIRMINRPNKDLYCIEPQIDGEYIKYNTNGGFIDSVHWHNTPHAFSHFTFEKSGRTLMIVDIQGVGDVYTDPQIHTSERKNIKQFGSGNLGIKGIALFLYTHRCNPICKHLNLPEFSLFEDSFSEAPAPHLWRGTSVVGNLFANMKKTLSIPGQRPSPPTLRHNPDSAKLASQAVPQPLRIPPDFQIPKQPDTIAWIHYEIGKLHQIGKLKEIDKKNYELLLERDPVKKGLDSGEWVSPDVPAAFFHFQKAALGGCPEAMLAVARIHSKNQDVLVGSDVSMLYDPKRVFRFLKMAADRGSRDAIYWVGQYYEMGTSTIINWKNAQHYYSLLLNSDCETYDDLYGWEAPTFMKFEIKAVLAKLLSTGGNELEEDRGTAYELYSEAAEEAMMLRKGKEAMHYYQVMESLA</sequence>
<comment type="similarity">
    <text evidence="1">Belongs to the protein kinase superfamily. Alpha-type protein kinase family. ALPK subfamily.</text>
</comment>
<dbReference type="GO" id="GO:0005524">
    <property type="term" value="F:ATP binding"/>
    <property type="evidence" value="ECO:0007669"/>
    <property type="project" value="UniProtKB-KW"/>
</dbReference>
<dbReference type="PANTHER" id="PTHR45992">
    <property type="entry name" value="EUKARYOTIC ELONGATION FACTOR 2 KINASE-RELATED"/>
    <property type="match status" value="1"/>
</dbReference>
<dbReference type="GO" id="GO:0031037">
    <property type="term" value="P:myosin II filament disassembly"/>
    <property type="evidence" value="ECO:0007669"/>
    <property type="project" value="TreeGrafter"/>
</dbReference>
<dbReference type="InterPro" id="IPR011990">
    <property type="entry name" value="TPR-like_helical_dom_sf"/>
</dbReference>
<dbReference type="GO" id="GO:1903013">
    <property type="term" value="P:response to differentiation-inducing factor 1"/>
    <property type="evidence" value="ECO:0007669"/>
    <property type="project" value="TreeGrafter"/>
</dbReference>
<accession>A0A6B2L0Y9</accession>
<evidence type="ECO:0000256" key="1">
    <source>
        <dbReference type="ARBA" id="ARBA00008651"/>
    </source>
</evidence>
<reference evidence="8" key="1">
    <citation type="journal article" date="2020" name="J. Eukaryot. Microbiol.">
        <title>De novo Sequencing, Assembly and Annotation of the Transcriptome for the Free-Living Testate Amoeba Arcella intermedia.</title>
        <authorList>
            <person name="Ribeiro G.M."/>
            <person name="Porfirio-Sousa A.L."/>
            <person name="Maurer-Alcala X.X."/>
            <person name="Katz L.A."/>
            <person name="Lahr D.J.G."/>
        </authorList>
    </citation>
    <scope>NUCLEOTIDE SEQUENCE</scope>
</reference>
<dbReference type="Gene3D" id="3.20.200.10">
    <property type="entry name" value="MHCK/EF2 kinase"/>
    <property type="match status" value="1"/>
</dbReference>
<dbReference type="EMBL" id="GIBP01001602">
    <property type="protein sequence ID" value="NDV30571.1"/>
    <property type="molecule type" value="Transcribed_RNA"/>
</dbReference>
<dbReference type="GO" id="GO:0004686">
    <property type="term" value="F:elongation factor-2 kinase activity"/>
    <property type="evidence" value="ECO:0007669"/>
    <property type="project" value="TreeGrafter"/>
</dbReference>
<organism evidence="8">
    <name type="scientific">Arcella intermedia</name>
    <dbReference type="NCBI Taxonomy" id="1963864"/>
    <lineage>
        <taxon>Eukaryota</taxon>
        <taxon>Amoebozoa</taxon>
        <taxon>Tubulinea</taxon>
        <taxon>Elardia</taxon>
        <taxon>Arcellinida</taxon>
        <taxon>Sphaerothecina</taxon>
        <taxon>Arcellidae</taxon>
        <taxon>Arcella</taxon>
    </lineage>
</organism>
<dbReference type="PANTHER" id="PTHR45992:SF2">
    <property type="entry name" value="EUKARYOTIC ELONGATION FACTOR 2 KINASE"/>
    <property type="match status" value="1"/>
</dbReference>
<dbReference type="PROSITE" id="PS51158">
    <property type="entry name" value="ALPHA_KINASE"/>
    <property type="match status" value="1"/>
</dbReference>
<dbReference type="SUPFAM" id="SSF81901">
    <property type="entry name" value="HCP-like"/>
    <property type="match status" value="1"/>
</dbReference>
<keyword evidence="4" id="KW-0547">Nucleotide-binding</keyword>
<name>A0A6B2L0Y9_9EUKA</name>
<dbReference type="SMART" id="SM00811">
    <property type="entry name" value="Alpha_kinase"/>
    <property type="match status" value="1"/>
</dbReference>
<proteinExistence type="inferred from homology"/>
<evidence type="ECO:0000259" key="7">
    <source>
        <dbReference type="PROSITE" id="PS51158"/>
    </source>
</evidence>